<protein>
    <recommendedName>
        <fullName evidence="6">EamA domain-containing protein</fullName>
    </recommendedName>
</protein>
<dbReference type="PANTHER" id="PTHR22911">
    <property type="entry name" value="ACYL-MALONYL CONDENSING ENZYME-RELATED"/>
    <property type="match status" value="1"/>
</dbReference>
<keyword evidence="8" id="KW-1185">Reference proteome</keyword>
<dbReference type="SUPFAM" id="SSF103481">
    <property type="entry name" value="Multidrug resistance efflux transporter EmrE"/>
    <property type="match status" value="2"/>
</dbReference>
<reference evidence="7 8" key="1">
    <citation type="submission" date="2023-09" db="EMBL/GenBank/DDBJ databases">
        <authorList>
            <person name="Wang M."/>
        </authorList>
    </citation>
    <scope>NUCLEOTIDE SEQUENCE [LARGE SCALE GENOMIC DNA]</scope>
    <source>
        <strain evidence="7">GT-2023</strain>
        <tissue evidence="7">Liver</tissue>
    </source>
</reference>
<organism evidence="7 8">
    <name type="scientific">Cirrhinus molitorella</name>
    <name type="common">mud carp</name>
    <dbReference type="NCBI Taxonomy" id="172907"/>
    <lineage>
        <taxon>Eukaryota</taxon>
        <taxon>Metazoa</taxon>
        <taxon>Chordata</taxon>
        <taxon>Craniata</taxon>
        <taxon>Vertebrata</taxon>
        <taxon>Euteleostomi</taxon>
        <taxon>Actinopterygii</taxon>
        <taxon>Neopterygii</taxon>
        <taxon>Teleostei</taxon>
        <taxon>Ostariophysi</taxon>
        <taxon>Cypriniformes</taxon>
        <taxon>Cyprinidae</taxon>
        <taxon>Labeoninae</taxon>
        <taxon>Labeonini</taxon>
        <taxon>Cirrhinus</taxon>
    </lineage>
</organism>
<feature type="transmembrane region" description="Helical" evidence="5">
    <location>
        <begin position="299"/>
        <end position="320"/>
    </location>
</feature>
<keyword evidence="4 5" id="KW-0472">Membrane</keyword>
<evidence type="ECO:0000256" key="3">
    <source>
        <dbReference type="ARBA" id="ARBA00022989"/>
    </source>
</evidence>
<evidence type="ECO:0000256" key="2">
    <source>
        <dbReference type="ARBA" id="ARBA00022692"/>
    </source>
</evidence>
<feature type="transmembrane region" description="Helical" evidence="5">
    <location>
        <begin position="148"/>
        <end position="167"/>
    </location>
</feature>
<sequence length="446" mass="49780">MNASLETPFVSFSLVTICSALFTFPWLFCPFQQKLLLTYSHACRVVTKEATVCQDAWSRADDIRVLCHKVDDGDVGEEIELRTRSEVPVDTDADARNCRRGNGSAFYRVCVPVCCKRHDPDRDEDDDGEEDTGANTVQKEKKTACPGLGLLYTLLASVFFSAAALLVKKIEGMHAIEISAIRCFFQMLFVMPAMIYYNTGFLGPRGMRVYLFFRGFLGSNAMILLYYAVLQMPLADATVIMFSNPVFTAILAWIFLKERCTIWDIVFTVFTLTGVILIARPPFLFGGELSGIEGDYTNHIKGTVAAFAGAIGAACTMVILRKMGKSVHYYLSVWYYAVLGLIECVIVLFILDEWKIPYCGWDRWTLMAIGLLGVAGQTFLTKALQIEKAGPVALMRTMDVVLAFILQFLFLNRKPTWWSLGGALCVISSTSGVAIRKWYSSTKNKS</sequence>
<gene>
    <name evidence="7" type="ORF">QQF64_004301</name>
</gene>
<dbReference type="PANTHER" id="PTHR22911:SF6">
    <property type="entry name" value="SOLUTE CARRIER FAMILY 35 MEMBER G1"/>
    <property type="match status" value="1"/>
</dbReference>
<feature type="transmembrane region" description="Helical" evidence="5">
    <location>
        <begin position="262"/>
        <end position="279"/>
    </location>
</feature>
<feature type="domain" description="EamA" evidence="6">
    <location>
        <begin position="148"/>
        <end position="279"/>
    </location>
</feature>
<name>A0ABR3MFU0_9TELE</name>
<evidence type="ECO:0000256" key="5">
    <source>
        <dbReference type="SAM" id="Phobius"/>
    </source>
</evidence>
<keyword evidence="2 5" id="KW-0812">Transmembrane</keyword>
<feature type="transmembrane region" description="Helical" evidence="5">
    <location>
        <begin position="209"/>
        <end position="228"/>
    </location>
</feature>
<dbReference type="InterPro" id="IPR000620">
    <property type="entry name" value="EamA_dom"/>
</dbReference>
<feature type="domain" description="EamA" evidence="6">
    <location>
        <begin position="301"/>
        <end position="431"/>
    </location>
</feature>
<dbReference type="InterPro" id="IPR037185">
    <property type="entry name" value="EmrE-like"/>
</dbReference>
<keyword evidence="3 5" id="KW-1133">Transmembrane helix</keyword>
<accession>A0ABR3MFU0</accession>
<dbReference type="Proteomes" id="UP001558613">
    <property type="component" value="Unassembled WGS sequence"/>
</dbReference>
<feature type="transmembrane region" description="Helical" evidence="5">
    <location>
        <begin position="179"/>
        <end position="197"/>
    </location>
</feature>
<evidence type="ECO:0000313" key="7">
    <source>
        <dbReference type="EMBL" id="KAL1263946.1"/>
    </source>
</evidence>
<evidence type="ECO:0000259" key="6">
    <source>
        <dbReference type="Pfam" id="PF00892"/>
    </source>
</evidence>
<feature type="transmembrane region" description="Helical" evidence="5">
    <location>
        <begin position="417"/>
        <end position="435"/>
    </location>
</feature>
<evidence type="ECO:0000256" key="1">
    <source>
        <dbReference type="ARBA" id="ARBA00004141"/>
    </source>
</evidence>
<proteinExistence type="predicted"/>
<evidence type="ECO:0000313" key="8">
    <source>
        <dbReference type="Proteomes" id="UP001558613"/>
    </source>
</evidence>
<comment type="subcellular location">
    <subcellularLocation>
        <location evidence="1">Membrane</location>
        <topology evidence="1">Multi-pass membrane protein</topology>
    </subcellularLocation>
</comment>
<feature type="transmembrane region" description="Helical" evidence="5">
    <location>
        <begin position="393"/>
        <end position="411"/>
    </location>
</feature>
<feature type="transmembrane region" description="Helical" evidence="5">
    <location>
        <begin position="363"/>
        <end position="381"/>
    </location>
</feature>
<feature type="transmembrane region" description="Helical" evidence="5">
    <location>
        <begin position="12"/>
        <end position="31"/>
    </location>
</feature>
<feature type="transmembrane region" description="Helical" evidence="5">
    <location>
        <begin position="234"/>
        <end position="255"/>
    </location>
</feature>
<dbReference type="Pfam" id="PF00892">
    <property type="entry name" value="EamA"/>
    <property type="match status" value="2"/>
</dbReference>
<dbReference type="EMBL" id="JAYMGO010000012">
    <property type="protein sequence ID" value="KAL1263946.1"/>
    <property type="molecule type" value="Genomic_DNA"/>
</dbReference>
<comment type="caution">
    <text evidence="7">The sequence shown here is derived from an EMBL/GenBank/DDBJ whole genome shotgun (WGS) entry which is preliminary data.</text>
</comment>
<evidence type="ECO:0000256" key="4">
    <source>
        <dbReference type="ARBA" id="ARBA00023136"/>
    </source>
</evidence>
<feature type="transmembrane region" description="Helical" evidence="5">
    <location>
        <begin position="332"/>
        <end position="351"/>
    </location>
</feature>